<organism evidence="4 6">
    <name type="scientific">Manduca sexta</name>
    <name type="common">Tobacco hawkmoth</name>
    <name type="synonym">Tobacco hornworm</name>
    <dbReference type="NCBI Taxonomy" id="7130"/>
    <lineage>
        <taxon>Eukaryota</taxon>
        <taxon>Metazoa</taxon>
        <taxon>Ecdysozoa</taxon>
        <taxon>Arthropoda</taxon>
        <taxon>Hexapoda</taxon>
        <taxon>Insecta</taxon>
        <taxon>Pterygota</taxon>
        <taxon>Neoptera</taxon>
        <taxon>Endopterygota</taxon>
        <taxon>Lepidoptera</taxon>
        <taxon>Glossata</taxon>
        <taxon>Ditrysia</taxon>
        <taxon>Bombycoidea</taxon>
        <taxon>Sphingidae</taxon>
        <taxon>Sphinginae</taxon>
        <taxon>Sphingini</taxon>
        <taxon>Manduca</taxon>
    </lineage>
</organism>
<proteinExistence type="evidence at transcript level"/>
<reference evidence="5" key="3">
    <citation type="journal article" date="2022" name="Insect Sci.">
        <title>Genome-wide identification, classification, and expression profiling of serine esterases and other esterase-related proteins in the tobacco hornworm, Manduca sexta.</title>
        <authorList>
            <person name="Miao Z."/>
            <person name="Xiong C."/>
            <person name="Cao X."/>
            <person name="Shan T."/>
            <person name="Jin Q."/>
            <person name="Jiang H."/>
        </authorList>
    </citation>
    <scope>NUCLEOTIDE SEQUENCE</scope>
    <source>
        <strain evidence="5">TE13</strain>
    </source>
</reference>
<dbReference type="OrthoDB" id="265761at2759"/>
<keyword evidence="3" id="KW-0732">Signal</keyword>
<reference evidence="4" key="2">
    <citation type="submission" date="2020-12" db="EMBL/GenBank/DDBJ databases">
        <authorList>
            <person name="Kanost M."/>
        </authorList>
    </citation>
    <scope>NUCLEOTIDE SEQUENCE</scope>
</reference>
<evidence type="ECO:0000313" key="4">
    <source>
        <dbReference type="EMBL" id="KAG6446445.1"/>
    </source>
</evidence>
<comment type="similarity">
    <text evidence="1">Belongs to the THEM6 family.</text>
</comment>
<dbReference type="Proteomes" id="UP000791440">
    <property type="component" value="Unassembled WGS sequence"/>
</dbReference>
<dbReference type="Pfam" id="PF13279">
    <property type="entry name" value="4HBT_2"/>
    <property type="match status" value="1"/>
</dbReference>
<name>A0A921YW81_MANSE</name>
<reference evidence="4" key="1">
    <citation type="journal article" date="2016" name="Insect Biochem. Mol. Biol.">
        <title>Multifaceted biological insights from a draft genome sequence of the tobacco hornworm moth, Manduca sexta.</title>
        <authorList>
            <person name="Kanost M.R."/>
            <person name="Arrese E.L."/>
            <person name="Cao X."/>
            <person name="Chen Y.R."/>
            <person name="Chellapilla S."/>
            <person name="Goldsmith M.R."/>
            <person name="Grosse-Wilde E."/>
            <person name="Heckel D.G."/>
            <person name="Herndon N."/>
            <person name="Jiang H."/>
            <person name="Papanicolaou A."/>
            <person name="Qu J."/>
            <person name="Soulages J.L."/>
            <person name="Vogel H."/>
            <person name="Walters J."/>
            <person name="Waterhouse R.M."/>
            <person name="Ahn S.J."/>
            <person name="Almeida F.C."/>
            <person name="An C."/>
            <person name="Aqrawi P."/>
            <person name="Bretschneider A."/>
            <person name="Bryant W.B."/>
            <person name="Bucks S."/>
            <person name="Chao H."/>
            <person name="Chevignon G."/>
            <person name="Christen J.M."/>
            <person name="Clarke D.F."/>
            <person name="Dittmer N.T."/>
            <person name="Ferguson L.C.F."/>
            <person name="Garavelou S."/>
            <person name="Gordon K.H.J."/>
            <person name="Gunaratna R.T."/>
            <person name="Han Y."/>
            <person name="Hauser F."/>
            <person name="He Y."/>
            <person name="Heidel-Fischer H."/>
            <person name="Hirsh A."/>
            <person name="Hu Y."/>
            <person name="Jiang H."/>
            <person name="Kalra D."/>
            <person name="Klinner C."/>
            <person name="Konig C."/>
            <person name="Kovar C."/>
            <person name="Kroll A.R."/>
            <person name="Kuwar S.S."/>
            <person name="Lee S.L."/>
            <person name="Lehman R."/>
            <person name="Li K."/>
            <person name="Li Z."/>
            <person name="Liang H."/>
            <person name="Lovelace S."/>
            <person name="Lu Z."/>
            <person name="Mansfield J.H."/>
            <person name="McCulloch K.J."/>
            <person name="Mathew T."/>
            <person name="Morton B."/>
            <person name="Muzny D.M."/>
            <person name="Neunemann D."/>
            <person name="Ongeri F."/>
            <person name="Pauchet Y."/>
            <person name="Pu L.L."/>
            <person name="Pyrousis I."/>
            <person name="Rao X.J."/>
            <person name="Redding A."/>
            <person name="Roesel C."/>
            <person name="Sanchez-Gracia A."/>
            <person name="Schaack S."/>
            <person name="Shukla A."/>
            <person name="Tetreau G."/>
            <person name="Wang Y."/>
            <person name="Xiong G.H."/>
            <person name="Traut W."/>
            <person name="Walsh T.K."/>
            <person name="Worley K.C."/>
            <person name="Wu D."/>
            <person name="Wu W."/>
            <person name="Wu Y.Q."/>
            <person name="Zhang X."/>
            <person name="Zou Z."/>
            <person name="Zucker H."/>
            <person name="Briscoe A.D."/>
            <person name="Burmester T."/>
            <person name="Clem R.J."/>
            <person name="Feyereisen R."/>
            <person name="Grimmelikhuijzen C.J.P."/>
            <person name="Hamodrakas S.J."/>
            <person name="Hansson B.S."/>
            <person name="Huguet E."/>
            <person name="Jermiin L.S."/>
            <person name="Lan Q."/>
            <person name="Lehman H.K."/>
            <person name="Lorenzen M."/>
            <person name="Merzendorfer H."/>
            <person name="Michalopoulos I."/>
            <person name="Morton D.B."/>
            <person name="Muthukrishnan S."/>
            <person name="Oakeshott J.G."/>
            <person name="Palmer W."/>
            <person name="Park Y."/>
            <person name="Passarelli A.L."/>
            <person name="Rozas J."/>
            <person name="Schwartz L.M."/>
            <person name="Smith W."/>
            <person name="Southgate A."/>
            <person name="Vilcinskas A."/>
            <person name="Vogt R."/>
            <person name="Wang P."/>
            <person name="Werren J."/>
            <person name="Yu X.Q."/>
            <person name="Zhou J.J."/>
            <person name="Brown S.J."/>
            <person name="Scherer S.E."/>
            <person name="Richards S."/>
            <person name="Blissard G.W."/>
        </authorList>
    </citation>
    <scope>NUCLEOTIDE SEQUENCE</scope>
</reference>
<dbReference type="PANTHER" id="PTHR12475:SF4">
    <property type="entry name" value="PROTEIN THEM6"/>
    <property type="match status" value="1"/>
</dbReference>
<evidence type="ECO:0000313" key="5">
    <source>
        <dbReference type="EMBL" id="UXP72058.1"/>
    </source>
</evidence>
<feature type="chain" id="PRO_5038276440" description="Protein THEM6" evidence="3">
    <location>
        <begin position="18"/>
        <end position="203"/>
    </location>
</feature>
<dbReference type="EMBL" id="ON929276">
    <property type="protein sequence ID" value="UXP72058.1"/>
    <property type="molecule type" value="mRNA"/>
</dbReference>
<keyword evidence="6" id="KW-1185">Reference proteome</keyword>
<dbReference type="InterPro" id="IPR051490">
    <property type="entry name" value="THEM6_lcsJ_thioesterase"/>
</dbReference>
<sequence length="203" mass="23750">MSFFTLLITFILLNVICDLNYFVRTLFCVLTGRIYQCNNTLKDVTTIYGMCTFQNCDVTFKNIRIAKLVRELDFARYHFYDRTGIYQRSQKFRIKSLQGCTLIITSEPVPMFQTYKINTKLVYWDDRSLFLEHEVVTLRDGKVRHLLVSRQHAIGPNGNSIAILLKDLVGSESKPSCPDYITHWLHSMELSSLRLRNAHHMQN</sequence>
<evidence type="ECO:0000256" key="2">
    <source>
        <dbReference type="ARBA" id="ARBA00041112"/>
    </source>
</evidence>
<feature type="signal peptide" evidence="3">
    <location>
        <begin position="1"/>
        <end position="17"/>
    </location>
</feature>
<dbReference type="AlphaFoldDB" id="A0A921YW81"/>
<dbReference type="InterPro" id="IPR029069">
    <property type="entry name" value="HotDog_dom_sf"/>
</dbReference>
<evidence type="ECO:0000313" key="6">
    <source>
        <dbReference type="Proteomes" id="UP000791440"/>
    </source>
</evidence>
<accession>A0A921YW81</accession>
<dbReference type="SUPFAM" id="SSF54637">
    <property type="entry name" value="Thioesterase/thiol ester dehydrase-isomerase"/>
    <property type="match status" value="1"/>
</dbReference>
<evidence type="ECO:0000256" key="1">
    <source>
        <dbReference type="ARBA" id="ARBA00038228"/>
    </source>
</evidence>
<dbReference type="PANTHER" id="PTHR12475">
    <property type="match status" value="1"/>
</dbReference>
<evidence type="ECO:0000256" key="3">
    <source>
        <dbReference type="SAM" id="SignalP"/>
    </source>
</evidence>
<dbReference type="EMBL" id="JH668332">
    <property type="protein sequence ID" value="KAG6446445.1"/>
    <property type="molecule type" value="Genomic_DNA"/>
</dbReference>
<gene>
    <name evidence="4" type="ORF">O3G_MSEX004415</name>
</gene>
<protein>
    <recommendedName>
        <fullName evidence="2">Protein THEM6</fullName>
    </recommendedName>
</protein>